<gene>
    <name evidence="6" type="ORF">CEJ45_01400</name>
</gene>
<keyword evidence="2 5" id="KW-0812">Transmembrane</keyword>
<feature type="transmembrane region" description="Helical" evidence="5">
    <location>
        <begin position="206"/>
        <end position="228"/>
    </location>
</feature>
<dbReference type="Proteomes" id="UP000214747">
    <property type="component" value="Unassembled WGS sequence"/>
</dbReference>
<evidence type="ECO:0000313" key="7">
    <source>
        <dbReference type="Proteomes" id="UP000214747"/>
    </source>
</evidence>
<dbReference type="InterPro" id="IPR051598">
    <property type="entry name" value="TSUP/Inactive_protease-like"/>
</dbReference>
<evidence type="ECO:0000256" key="4">
    <source>
        <dbReference type="ARBA" id="ARBA00023136"/>
    </source>
</evidence>
<feature type="transmembrane region" description="Helical" evidence="5">
    <location>
        <begin position="235"/>
        <end position="252"/>
    </location>
</feature>
<name>A0A225SZK6_9BURK</name>
<keyword evidence="5" id="KW-1003">Cell membrane</keyword>
<accession>A0A225SZK6</accession>
<keyword evidence="3 5" id="KW-1133">Transmembrane helix</keyword>
<dbReference type="EMBL" id="NJGV01000001">
    <property type="protein sequence ID" value="OWY36775.1"/>
    <property type="molecule type" value="Genomic_DNA"/>
</dbReference>
<evidence type="ECO:0000313" key="6">
    <source>
        <dbReference type="EMBL" id="OWY36775.1"/>
    </source>
</evidence>
<feature type="transmembrane region" description="Helical" evidence="5">
    <location>
        <begin position="142"/>
        <end position="174"/>
    </location>
</feature>
<evidence type="ECO:0000256" key="3">
    <source>
        <dbReference type="ARBA" id="ARBA00022989"/>
    </source>
</evidence>
<dbReference type="InterPro" id="IPR002781">
    <property type="entry name" value="TM_pro_TauE-like"/>
</dbReference>
<feature type="transmembrane region" description="Helical" evidence="5">
    <location>
        <begin position="13"/>
        <end position="41"/>
    </location>
</feature>
<dbReference type="PANTHER" id="PTHR43701">
    <property type="entry name" value="MEMBRANE TRANSPORTER PROTEIN MJ0441-RELATED"/>
    <property type="match status" value="1"/>
</dbReference>
<proteinExistence type="inferred from homology"/>
<feature type="transmembrane region" description="Helical" evidence="5">
    <location>
        <begin position="48"/>
        <end position="68"/>
    </location>
</feature>
<feature type="transmembrane region" description="Helical" evidence="5">
    <location>
        <begin position="104"/>
        <end position="122"/>
    </location>
</feature>
<dbReference type="Pfam" id="PF01925">
    <property type="entry name" value="TauE"/>
    <property type="match status" value="1"/>
</dbReference>
<evidence type="ECO:0000256" key="2">
    <source>
        <dbReference type="ARBA" id="ARBA00022692"/>
    </source>
</evidence>
<evidence type="ECO:0000256" key="5">
    <source>
        <dbReference type="RuleBase" id="RU363041"/>
    </source>
</evidence>
<dbReference type="PANTHER" id="PTHR43701:SF2">
    <property type="entry name" value="MEMBRANE TRANSPORTER PROTEIN YJNA-RELATED"/>
    <property type="match status" value="1"/>
</dbReference>
<sequence>MTASLFFSGVVNFLLGGLLGAMGGLFGIGGGLIAIPVLGYLYGMDQQLAQGTALVMIVPNVVIAFWRYKQRNHIQWSTAAMMCVPAVFTTYVSARIATSMAARSLHVCFAAFMGLLALYYLWTLLRNKRSVESSVILSRRYIPLVGMSAGASAGFFSVGGAIVAVPLLTALFGVTQTAAQGLGLAMVTPGTLVALWTYAQAGHVDWSVGIPMALGGVLSISWGVALAHHLPERRLRILFCAALLLLSVWMLIAG</sequence>
<comment type="subcellular location">
    <subcellularLocation>
        <location evidence="5">Cell membrane</location>
        <topology evidence="5">Multi-pass membrane protein</topology>
    </subcellularLocation>
    <subcellularLocation>
        <location evidence="1">Membrane</location>
        <topology evidence="1">Multi-pass membrane protein</topology>
    </subcellularLocation>
</comment>
<feature type="transmembrane region" description="Helical" evidence="5">
    <location>
        <begin position="181"/>
        <end position="200"/>
    </location>
</feature>
<dbReference type="GO" id="GO:0005886">
    <property type="term" value="C:plasma membrane"/>
    <property type="evidence" value="ECO:0007669"/>
    <property type="project" value="UniProtKB-SubCell"/>
</dbReference>
<reference evidence="6 7" key="1">
    <citation type="journal article" date="2010" name="Int. J. Syst. Evol. Microbiol.">
        <title>Reclassification of Herbaspirillum putei as a later heterotypic synonym of Herbaspirillum huttiense, with the description of H. huttiense subsp. huttiense subsp. nov. and H. huttiense subsp. putei subsp. nov., comb. nov., and description of Herbaspirillum aquaticum sp. nov.</title>
        <authorList>
            <person name="Dobritsa A.P."/>
            <person name="Reddy M.C."/>
            <person name="Samadpour M."/>
        </authorList>
    </citation>
    <scope>NUCLEOTIDE SEQUENCE [LARGE SCALE GENOMIC DNA]</scope>
    <source>
        <strain evidence="6 7">IEH 4430</strain>
    </source>
</reference>
<keyword evidence="4 5" id="KW-0472">Membrane</keyword>
<evidence type="ECO:0000256" key="1">
    <source>
        <dbReference type="ARBA" id="ARBA00004141"/>
    </source>
</evidence>
<comment type="similarity">
    <text evidence="5">Belongs to the 4-toluene sulfonate uptake permease (TSUP) (TC 2.A.102) family.</text>
</comment>
<organism evidence="6 7">
    <name type="scientific">Herbaspirillum aquaticum</name>
    <dbReference type="NCBI Taxonomy" id="568783"/>
    <lineage>
        <taxon>Bacteria</taxon>
        <taxon>Pseudomonadati</taxon>
        <taxon>Pseudomonadota</taxon>
        <taxon>Betaproteobacteria</taxon>
        <taxon>Burkholderiales</taxon>
        <taxon>Oxalobacteraceae</taxon>
        <taxon>Herbaspirillum</taxon>
    </lineage>
</organism>
<dbReference type="RefSeq" id="WP_088753458.1">
    <property type="nucleotide sequence ID" value="NZ_NJGV01000001.1"/>
</dbReference>
<comment type="caution">
    <text evidence="6">The sequence shown here is derived from an EMBL/GenBank/DDBJ whole genome shotgun (WGS) entry which is preliminary data.</text>
</comment>
<keyword evidence="7" id="KW-1185">Reference proteome</keyword>
<dbReference type="AlphaFoldDB" id="A0A225SZK6"/>
<protein>
    <recommendedName>
        <fullName evidence="5">Probable membrane transporter protein</fullName>
    </recommendedName>
</protein>